<proteinExistence type="predicted"/>
<evidence type="ECO:0008006" key="5">
    <source>
        <dbReference type="Google" id="ProtNLM"/>
    </source>
</evidence>
<dbReference type="Proteomes" id="UP000549113">
    <property type="component" value="Unassembled WGS sequence"/>
</dbReference>
<dbReference type="AlphaFoldDB" id="A0AA40VM21"/>
<keyword evidence="2" id="KW-0472">Membrane</keyword>
<dbReference type="EMBL" id="JACIFH010000001">
    <property type="protein sequence ID" value="MBB4139219.1"/>
    <property type="molecule type" value="Genomic_DNA"/>
</dbReference>
<protein>
    <recommendedName>
        <fullName evidence="5">Cardiolipin synthase N-terminal domain-containing protein</fullName>
    </recommendedName>
</protein>
<evidence type="ECO:0000256" key="1">
    <source>
        <dbReference type="SAM" id="MobiDB-lite"/>
    </source>
</evidence>
<feature type="transmembrane region" description="Helical" evidence="2">
    <location>
        <begin position="42"/>
        <end position="61"/>
    </location>
</feature>
<feature type="region of interest" description="Disordered" evidence="1">
    <location>
        <begin position="69"/>
        <end position="91"/>
    </location>
</feature>
<evidence type="ECO:0000313" key="3">
    <source>
        <dbReference type="EMBL" id="MBB4139219.1"/>
    </source>
</evidence>
<feature type="transmembrane region" description="Helical" evidence="2">
    <location>
        <begin position="6"/>
        <end position="30"/>
    </location>
</feature>
<evidence type="ECO:0000256" key="2">
    <source>
        <dbReference type="SAM" id="Phobius"/>
    </source>
</evidence>
<keyword evidence="2" id="KW-1133">Transmembrane helix</keyword>
<keyword evidence="4" id="KW-1185">Reference proteome</keyword>
<keyword evidence="2" id="KW-0812">Transmembrane</keyword>
<organism evidence="3 4">
    <name type="scientific">Microbacterium invictum</name>
    <dbReference type="NCBI Taxonomy" id="515415"/>
    <lineage>
        <taxon>Bacteria</taxon>
        <taxon>Bacillati</taxon>
        <taxon>Actinomycetota</taxon>
        <taxon>Actinomycetes</taxon>
        <taxon>Micrococcales</taxon>
        <taxon>Microbacteriaceae</taxon>
        <taxon>Microbacterium</taxon>
    </lineage>
</organism>
<name>A0AA40VM21_9MICO</name>
<gene>
    <name evidence="3" type="ORF">BKA10_001013</name>
</gene>
<comment type="caution">
    <text evidence="3">The sequence shown here is derived from an EMBL/GenBank/DDBJ whole genome shotgun (WGS) entry which is preliminary data.</text>
</comment>
<sequence length="127" mass="13752">MIGDLFWFTLTAIYFVSYIFVLFFIIFDLFRDDSVSGWGKAAWIVALLIATILTAIVYLIARGSGMAARANPGRARAPEEDSYRPVASSTPAADIATAKELLDAGTISQGEFDALKSKALGNQYFGA</sequence>
<accession>A0AA40VM21</accession>
<reference evidence="3 4" key="1">
    <citation type="submission" date="2020-08" db="EMBL/GenBank/DDBJ databases">
        <title>Sequencing the genomes of 1000 actinobacteria strains.</title>
        <authorList>
            <person name="Klenk H.-P."/>
        </authorList>
    </citation>
    <scope>NUCLEOTIDE SEQUENCE [LARGE SCALE GENOMIC DNA]</scope>
    <source>
        <strain evidence="3 4">DSM 19600</strain>
    </source>
</reference>
<dbReference type="RefSeq" id="WP_183498908.1">
    <property type="nucleotide sequence ID" value="NZ_JACIFH010000001.1"/>
</dbReference>
<evidence type="ECO:0000313" key="4">
    <source>
        <dbReference type="Proteomes" id="UP000549113"/>
    </source>
</evidence>